<evidence type="ECO:0000256" key="1">
    <source>
        <dbReference type="ARBA" id="ARBA00022723"/>
    </source>
</evidence>
<evidence type="ECO:0000256" key="3">
    <source>
        <dbReference type="ARBA" id="ARBA00022833"/>
    </source>
</evidence>
<dbReference type="Pfam" id="PF04937">
    <property type="entry name" value="DUF659"/>
    <property type="match status" value="1"/>
</dbReference>
<dbReference type="InterPro" id="IPR007021">
    <property type="entry name" value="DUF659"/>
</dbReference>
<evidence type="ECO:0000256" key="4">
    <source>
        <dbReference type="PROSITE-ProRule" id="PRU00027"/>
    </source>
</evidence>
<gene>
    <name evidence="6" type="ORF">HID58_095851</name>
</gene>
<evidence type="ECO:0000259" key="5">
    <source>
        <dbReference type="PROSITE" id="PS50808"/>
    </source>
</evidence>
<proteinExistence type="predicted"/>
<reference evidence="6 7" key="1">
    <citation type="submission" date="2021-05" db="EMBL/GenBank/DDBJ databases">
        <title>Genome Assembly of Synthetic Allotetraploid Brassica napus Reveals Homoeologous Exchanges between Subgenomes.</title>
        <authorList>
            <person name="Davis J.T."/>
        </authorList>
    </citation>
    <scope>NUCLEOTIDE SEQUENCE [LARGE SCALE GENOMIC DNA]</scope>
    <source>
        <strain evidence="7">cv. Da-Ae</strain>
        <tissue evidence="6">Seedling</tissue>
    </source>
</reference>
<dbReference type="EMBL" id="JAGKQM010002205">
    <property type="protein sequence ID" value="KAH0850041.1"/>
    <property type="molecule type" value="Genomic_DNA"/>
</dbReference>
<organism evidence="6 7">
    <name type="scientific">Brassica napus</name>
    <name type="common">Rape</name>
    <dbReference type="NCBI Taxonomy" id="3708"/>
    <lineage>
        <taxon>Eukaryota</taxon>
        <taxon>Viridiplantae</taxon>
        <taxon>Streptophyta</taxon>
        <taxon>Embryophyta</taxon>
        <taxon>Tracheophyta</taxon>
        <taxon>Spermatophyta</taxon>
        <taxon>Magnoliopsida</taxon>
        <taxon>eudicotyledons</taxon>
        <taxon>Gunneridae</taxon>
        <taxon>Pentapetalae</taxon>
        <taxon>rosids</taxon>
        <taxon>malvids</taxon>
        <taxon>Brassicales</taxon>
        <taxon>Brassicaceae</taxon>
        <taxon>Brassiceae</taxon>
        <taxon>Brassica</taxon>
    </lineage>
</organism>
<evidence type="ECO:0000313" key="7">
    <source>
        <dbReference type="Proteomes" id="UP000824890"/>
    </source>
</evidence>
<sequence>MDSDLEPVALTPQKQDSAWKHCEVYKYGDRVQMRCLYCKKMFKGGGITRVKEHLAGKKGQGTICDQVPEEVRLFLQQCIDGTVRRQRKRRRSSAEPLPIAYFPPEETQVVEGSYVNNGEVVAAAGGQSSGRTKQRTYRSRKNIVERSELANVEDLIGGDMDNLIPVAISSVKNIVHPSSKDREKTVHMAIGRFLFDIGADFDAVSSVNFQPLVDAIVSGGFGVSLPANEDIKSWILKSCVEEVKKDIDECRPLWKRTGCSVLVQESNKVLNFLVHCPEKWWSTYGESCLNLSRFAIRLLSQTCSSLVGSGRNLTPLKKVYESKNSIERQRLSDLVFVQYNMRLRRLGVESGDDNADPLSQSNMELLEDWVSRNQVCIEGNGSSDWKSLESFKRTEVAAVVIDETEDLGTGFDDGEIFKGEKEVSDEGYFTNISEKLFT</sequence>
<name>A0ABQ7X299_BRANA</name>
<dbReference type="InterPro" id="IPR003656">
    <property type="entry name" value="Znf_BED"/>
</dbReference>
<keyword evidence="7" id="KW-1185">Reference proteome</keyword>
<comment type="caution">
    <text evidence="6">The sequence shown here is derived from an EMBL/GenBank/DDBJ whole genome shotgun (WGS) entry which is preliminary data.</text>
</comment>
<dbReference type="PROSITE" id="PS50808">
    <property type="entry name" value="ZF_BED"/>
    <property type="match status" value="1"/>
</dbReference>
<keyword evidence="2 4" id="KW-0863">Zinc-finger</keyword>
<feature type="domain" description="BED-type" evidence="5">
    <location>
        <begin position="13"/>
        <end position="71"/>
    </location>
</feature>
<protein>
    <recommendedName>
        <fullName evidence="5">BED-type domain-containing protein</fullName>
    </recommendedName>
</protein>
<dbReference type="PANTHER" id="PTHR32166">
    <property type="entry name" value="OSJNBA0013A04.12 PROTEIN"/>
    <property type="match status" value="1"/>
</dbReference>
<accession>A0ABQ7X299</accession>
<keyword evidence="3" id="KW-0862">Zinc</keyword>
<dbReference type="Proteomes" id="UP000824890">
    <property type="component" value="Unassembled WGS sequence"/>
</dbReference>
<evidence type="ECO:0000313" key="6">
    <source>
        <dbReference type="EMBL" id="KAH0850041.1"/>
    </source>
</evidence>
<evidence type="ECO:0000256" key="2">
    <source>
        <dbReference type="ARBA" id="ARBA00022771"/>
    </source>
</evidence>
<keyword evidence="1" id="KW-0479">Metal-binding</keyword>
<dbReference type="PANTHER" id="PTHR32166:SF120">
    <property type="entry name" value="HAT TRANSPOSON SUPERFAMILY"/>
    <property type="match status" value="1"/>
</dbReference>